<keyword evidence="1" id="KW-0175">Coiled coil</keyword>
<dbReference type="InParanoid" id="A0A078ABM4"/>
<protein>
    <submittedName>
        <fullName evidence="3">Uncharacterized protein</fullName>
    </submittedName>
</protein>
<evidence type="ECO:0000313" key="4">
    <source>
        <dbReference type="Proteomes" id="UP000039865"/>
    </source>
</evidence>
<dbReference type="AlphaFoldDB" id="A0A078ABM4"/>
<evidence type="ECO:0000256" key="2">
    <source>
        <dbReference type="SAM" id="MobiDB-lite"/>
    </source>
</evidence>
<dbReference type="Proteomes" id="UP000039865">
    <property type="component" value="Unassembled WGS sequence"/>
</dbReference>
<reference evidence="3 4" key="1">
    <citation type="submission" date="2014-06" db="EMBL/GenBank/DDBJ databases">
        <authorList>
            <person name="Swart Estienne"/>
        </authorList>
    </citation>
    <scope>NUCLEOTIDE SEQUENCE [LARGE SCALE GENOMIC DNA]</scope>
    <source>
        <strain evidence="3 4">130c</strain>
    </source>
</reference>
<dbReference type="EMBL" id="CCKQ01007844">
    <property type="protein sequence ID" value="CDW79271.1"/>
    <property type="molecule type" value="Genomic_DNA"/>
</dbReference>
<feature type="coiled-coil region" evidence="1">
    <location>
        <begin position="256"/>
        <end position="283"/>
    </location>
</feature>
<feature type="region of interest" description="Disordered" evidence="2">
    <location>
        <begin position="64"/>
        <end position="85"/>
    </location>
</feature>
<gene>
    <name evidence="3" type="primary">Contig1795.g1940</name>
    <name evidence="3" type="ORF">STYLEM_8257</name>
</gene>
<sequence>MDQYILRTGTDVVGSPKLRENSYDKSKHRLHNMKQQIMENYKQQLSKMLKKQLTNSFERSVLSSQQRLMDSQNTQTPERIKTGQGSRFLNLRASRDSKQKKNESVNQSQHMYQTFQIIRDNKSSNKQQGFLSSNRPETIETINPRIMSPAFGGNLAQFNTNSSWNTLNKFNSGNQTQRPMSNISNNRQGLMFQSTHQAAEEDLSFIQMANQSGRYKFQSARKARQITNKNFNHFSSIHDQQSILMSTSNLQDVKLKQGLTQRTQETNEELQQYLEKLQMAEINSGNYPKNLDQIDSTENIHQNLMVGRPIEVEVIEEQPAYCRINPKGYKSPAIFHIDYRGETAKRQVKDVKIYASTIHREPSDAHCEKQFANEVIDDYIGGGRKKIVTIRELQINEEGKEVEVEVIHDLRDIEENFDQLLKDHDKSMRRIQPQDFVNKNKILMKKWNEIKDRKLKAIKGQISTHCNQVSVKKSRLEEYERKKKYFLLHKWEIIKVKKQEMIEVQMKKIQRLTRSSELAKMILISKIIKEIYQVFNQNREKKRFEEKRVLMQKRIGKFYKRVILRKGVNVSERNSNILRQKASMKSRIEFLKEYWEKEKISLTKYFVANKKNAKKLKPYLTKLAIMNEQIRDVFVENYMIYAMTQFSIRFIIWRTQKLRFMQVQNIEDKTNELNRLQKLLKVKTALLFDELDPFLEEMKVSYIQSLLATTLLQSHNGISPLITPTLKHIISRDHKALSMNADVRANLSNFGQDSSTKGSKSKKQMNFLQAIIQKDAIDPGHSPAFLFLPQKKQLIIMILKALNYNSADEIV</sequence>
<organism evidence="3 4">
    <name type="scientific">Stylonychia lemnae</name>
    <name type="common">Ciliate</name>
    <dbReference type="NCBI Taxonomy" id="5949"/>
    <lineage>
        <taxon>Eukaryota</taxon>
        <taxon>Sar</taxon>
        <taxon>Alveolata</taxon>
        <taxon>Ciliophora</taxon>
        <taxon>Intramacronucleata</taxon>
        <taxon>Spirotrichea</taxon>
        <taxon>Stichotrichia</taxon>
        <taxon>Sporadotrichida</taxon>
        <taxon>Oxytrichidae</taxon>
        <taxon>Stylonychinae</taxon>
        <taxon>Stylonychia</taxon>
    </lineage>
</organism>
<proteinExistence type="predicted"/>
<name>A0A078ABM4_STYLE</name>
<evidence type="ECO:0000313" key="3">
    <source>
        <dbReference type="EMBL" id="CDW79271.1"/>
    </source>
</evidence>
<keyword evidence="4" id="KW-1185">Reference proteome</keyword>
<evidence type="ECO:0000256" key="1">
    <source>
        <dbReference type="SAM" id="Coils"/>
    </source>
</evidence>
<accession>A0A078ABM4</accession>